<dbReference type="PANTHER" id="PTHR11845:SF13">
    <property type="entry name" value="5'-DEOXYNUCLEOTIDASE HDDC2"/>
    <property type="match status" value="1"/>
</dbReference>
<dbReference type="EMBL" id="BOOW01000023">
    <property type="protein sequence ID" value="GII93639.1"/>
    <property type="molecule type" value="Genomic_DNA"/>
</dbReference>
<comment type="cofactor">
    <cofactor evidence="2">
        <name>Mn(2+)</name>
        <dbReference type="ChEBI" id="CHEBI:29035"/>
    </cofactor>
</comment>
<evidence type="ECO:0000313" key="9">
    <source>
        <dbReference type="EMBL" id="GII93639.1"/>
    </source>
</evidence>
<comment type="subunit">
    <text evidence="4">Homodimer.</text>
</comment>
<comment type="caution">
    <text evidence="9">The sequence shown here is derived from an EMBL/GenBank/DDBJ whole genome shotgun (WGS) entry which is preliminary data.</text>
</comment>
<sequence>MPPARARHDPSTARAITRWREPSLGKVSPTTGSSLVKELITTRLAQVTTVPLLDRLHLQVAFVQEIDKLKRVIRRNTLLDGSRRENDAEHSWQLCMLALVMAEHAPPGIDLERVVAMLLIHDLVEIDAGDTFIYDAEAVLIQAERERQAADRIFGLLPEDQNTKLRALWDEFEDRVTPEAKFAKALDRFAPLLANHHTEGGTWKLYKVTADQVRRNVKIIDAGSPTLGAYARELVELSVQRGHLAEE</sequence>
<dbReference type="EC" id="3.1.3.89" evidence="5"/>
<evidence type="ECO:0000256" key="4">
    <source>
        <dbReference type="ARBA" id="ARBA00011738"/>
    </source>
</evidence>
<dbReference type="GO" id="GO:0002953">
    <property type="term" value="F:5'-deoxynucleotidase activity"/>
    <property type="evidence" value="ECO:0007669"/>
    <property type="project" value="UniProtKB-EC"/>
</dbReference>
<dbReference type="InterPro" id="IPR039356">
    <property type="entry name" value="YfbR/HDDC2"/>
</dbReference>
<dbReference type="Gene3D" id="1.10.3210.10">
    <property type="entry name" value="Hypothetical protein af1432"/>
    <property type="match status" value="1"/>
</dbReference>
<dbReference type="PANTHER" id="PTHR11845">
    <property type="entry name" value="5'-DEOXYNUCLEOTIDASE HDDC2"/>
    <property type="match status" value="1"/>
</dbReference>
<dbReference type="InterPro" id="IPR006674">
    <property type="entry name" value="HD_domain"/>
</dbReference>
<dbReference type="GO" id="GO:0005737">
    <property type="term" value="C:cytoplasm"/>
    <property type="evidence" value="ECO:0007669"/>
    <property type="project" value="TreeGrafter"/>
</dbReference>
<dbReference type="Pfam" id="PF13023">
    <property type="entry name" value="HD_3"/>
    <property type="match status" value="1"/>
</dbReference>
<reference evidence="9" key="1">
    <citation type="submission" date="2021-01" db="EMBL/GenBank/DDBJ databases">
        <title>Whole genome shotgun sequence of Sinosporangium siamense NBRC 109515.</title>
        <authorList>
            <person name="Komaki H."/>
            <person name="Tamura T."/>
        </authorList>
    </citation>
    <scope>NUCLEOTIDE SEQUENCE</scope>
    <source>
        <strain evidence="9">NBRC 109515</strain>
    </source>
</reference>
<dbReference type="SMART" id="SM00471">
    <property type="entry name" value="HDc"/>
    <property type="match status" value="1"/>
</dbReference>
<dbReference type="InterPro" id="IPR003607">
    <property type="entry name" value="HD/PDEase_dom"/>
</dbReference>
<dbReference type="GO" id="GO:0046872">
    <property type="term" value="F:metal ion binding"/>
    <property type="evidence" value="ECO:0007669"/>
    <property type="project" value="UniProtKB-KW"/>
</dbReference>
<evidence type="ECO:0000256" key="3">
    <source>
        <dbReference type="ARBA" id="ARBA00001941"/>
    </source>
</evidence>
<evidence type="ECO:0000256" key="6">
    <source>
        <dbReference type="ARBA" id="ARBA00022723"/>
    </source>
</evidence>
<organism evidence="9 10">
    <name type="scientific">Sinosporangium siamense</name>
    <dbReference type="NCBI Taxonomy" id="1367973"/>
    <lineage>
        <taxon>Bacteria</taxon>
        <taxon>Bacillati</taxon>
        <taxon>Actinomycetota</taxon>
        <taxon>Actinomycetes</taxon>
        <taxon>Streptosporangiales</taxon>
        <taxon>Streptosporangiaceae</taxon>
        <taxon>Sinosporangium</taxon>
    </lineage>
</organism>
<protein>
    <recommendedName>
        <fullName evidence="5">5'-deoxynucleotidase</fullName>
        <ecNumber evidence="5">3.1.3.89</ecNumber>
    </recommendedName>
</protein>
<gene>
    <name evidence="9" type="ORF">Ssi02_38700</name>
</gene>
<name>A0A919RKM0_9ACTN</name>
<dbReference type="AlphaFoldDB" id="A0A919RKM0"/>
<evidence type="ECO:0000256" key="5">
    <source>
        <dbReference type="ARBA" id="ARBA00012964"/>
    </source>
</evidence>
<comment type="cofactor">
    <cofactor evidence="3">
        <name>Co(2+)</name>
        <dbReference type="ChEBI" id="CHEBI:48828"/>
    </cofactor>
</comment>
<evidence type="ECO:0000256" key="7">
    <source>
        <dbReference type="ARBA" id="ARBA00022801"/>
    </source>
</evidence>
<evidence type="ECO:0000256" key="2">
    <source>
        <dbReference type="ARBA" id="ARBA00001936"/>
    </source>
</evidence>
<dbReference type="Proteomes" id="UP000606172">
    <property type="component" value="Unassembled WGS sequence"/>
</dbReference>
<evidence type="ECO:0000313" key="10">
    <source>
        <dbReference type="Proteomes" id="UP000606172"/>
    </source>
</evidence>
<feature type="domain" description="HD/PDEase" evidence="8">
    <location>
        <begin position="83"/>
        <end position="201"/>
    </location>
</feature>
<dbReference type="SUPFAM" id="SSF109604">
    <property type="entry name" value="HD-domain/PDEase-like"/>
    <property type="match status" value="1"/>
</dbReference>
<evidence type="ECO:0000256" key="1">
    <source>
        <dbReference type="ARBA" id="ARBA00001638"/>
    </source>
</evidence>
<accession>A0A919RKM0</accession>
<comment type="catalytic activity">
    <reaction evidence="1">
        <text>a 2'-deoxyribonucleoside 5'-phosphate + H2O = a 2'-deoxyribonucleoside + phosphate</text>
        <dbReference type="Rhea" id="RHEA:36167"/>
        <dbReference type="ChEBI" id="CHEBI:15377"/>
        <dbReference type="ChEBI" id="CHEBI:18274"/>
        <dbReference type="ChEBI" id="CHEBI:43474"/>
        <dbReference type="ChEBI" id="CHEBI:65317"/>
        <dbReference type="EC" id="3.1.3.89"/>
    </reaction>
</comment>
<proteinExistence type="predicted"/>
<evidence type="ECO:0000259" key="8">
    <source>
        <dbReference type="SMART" id="SM00471"/>
    </source>
</evidence>
<keyword evidence="10" id="KW-1185">Reference proteome</keyword>
<keyword evidence="7 9" id="KW-0378">Hydrolase</keyword>
<keyword evidence="6" id="KW-0479">Metal-binding</keyword>